<sequence length="426" mass="49345">MAKTEIDKFESDTKALAKPEYWMWRAKIYAAVYKDEKLRAKYPSSEVAASEAFQKCILMDTTMKSMKENNGYDAAFDIYTTAFNQGIKAFNSKKWDSSLYFFKYSVEYYDIIYKNKWSSLTMPFDTTSILYAGYSAQNAMKINEATKFYERLVDNHVAGETNLDIYRYILIASSDKKDSANFFKYYAISQKTYPKENWYEYELDFIRKYYDLAGKTALYEREDAAGTLTATKYLHFGDMFVNLSKEEKEGLDSAKIAAYQAKGRDAFKKAFLLDQTNSIAAFNAGVIYYNDFNTYDDRNRTFIKTLRDINSQKVVEKDAKKKAAQEAKFKLLTDPVKAAMSAIETPMLASVDSAIEWLEKSFTVLKDKHPKDRFEKSSYVKSIDFLANLYAYKRDKTRGKDAKAFDALDAKFKFYDNMHDAAENEK</sequence>
<comment type="caution">
    <text evidence="1">The sequence shown here is derived from an EMBL/GenBank/DDBJ whole genome shotgun (WGS) entry which is preliminary data.</text>
</comment>
<reference evidence="1" key="1">
    <citation type="submission" date="2016-10" db="EMBL/GenBank/DDBJ databases">
        <title>Sequence of Gallionella enrichment culture.</title>
        <authorList>
            <person name="Poehlein A."/>
            <person name="Muehling M."/>
            <person name="Daniel R."/>
        </authorList>
    </citation>
    <scope>NUCLEOTIDE SEQUENCE</scope>
</reference>
<dbReference type="EMBL" id="MLJW01000093">
    <property type="protein sequence ID" value="OIR00591.1"/>
    <property type="molecule type" value="Genomic_DNA"/>
</dbReference>
<name>A0A1J5RXC6_9ZZZZ</name>
<gene>
    <name evidence="1" type="ORF">GALL_172810</name>
</gene>
<accession>A0A1J5RXC6</accession>
<protein>
    <submittedName>
        <fullName evidence="1">Uncharacterized protein</fullName>
    </submittedName>
</protein>
<dbReference type="AlphaFoldDB" id="A0A1J5RXC6"/>
<proteinExistence type="predicted"/>
<organism evidence="1">
    <name type="scientific">mine drainage metagenome</name>
    <dbReference type="NCBI Taxonomy" id="410659"/>
    <lineage>
        <taxon>unclassified sequences</taxon>
        <taxon>metagenomes</taxon>
        <taxon>ecological metagenomes</taxon>
    </lineage>
</organism>
<evidence type="ECO:0000313" key="1">
    <source>
        <dbReference type="EMBL" id="OIR00591.1"/>
    </source>
</evidence>